<reference evidence="11 12" key="1">
    <citation type="journal article" date="2015" name="Sci. Rep.">
        <title>Genome of the facultative scuticociliatosis pathogen Pseudocohnilembus persalinus provides insight into its virulence through horizontal gene transfer.</title>
        <authorList>
            <person name="Xiong J."/>
            <person name="Wang G."/>
            <person name="Cheng J."/>
            <person name="Tian M."/>
            <person name="Pan X."/>
            <person name="Warren A."/>
            <person name="Jiang C."/>
            <person name="Yuan D."/>
            <person name="Miao W."/>
        </authorList>
    </citation>
    <scope>NUCLEOTIDE SEQUENCE [LARGE SCALE GENOMIC DNA]</scope>
    <source>
        <strain evidence="11">36N120E</strain>
    </source>
</reference>
<feature type="compositionally biased region" description="Polar residues" evidence="9">
    <location>
        <begin position="340"/>
        <end position="369"/>
    </location>
</feature>
<evidence type="ECO:0000256" key="7">
    <source>
        <dbReference type="PROSITE-ProRule" id="PRU10141"/>
    </source>
</evidence>
<keyword evidence="2" id="KW-0808">Transferase</keyword>
<dbReference type="GO" id="GO:0005524">
    <property type="term" value="F:ATP binding"/>
    <property type="evidence" value="ECO:0007669"/>
    <property type="project" value="UniProtKB-UniRule"/>
</dbReference>
<accession>A0A0V0QXY6</accession>
<keyword evidence="12" id="KW-1185">Reference proteome</keyword>
<evidence type="ECO:0000256" key="1">
    <source>
        <dbReference type="ARBA" id="ARBA00022527"/>
    </source>
</evidence>
<proteinExistence type="inferred from homology"/>
<evidence type="ECO:0000256" key="8">
    <source>
        <dbReference type="RuleBase" id="RU000304"/>
    </source>
</evidence>
<organism evidence="11 12">
    <name type="scientific">Pseudocohnilembus persalinus</name>
    <name type="common">Ciliate</name>
    <dbReference type="NCBI Taxonomy" id="266149"/>
    <lineage>
        <taxon>Eukaryota</taxon>
        <taxon>Sar</taxon>
        <taxon>Alveolata</taxon>
        <taxon>Ciliophora</taxon>
        <taxon>Intramacronucleata</taxon>
        <taxon>Oligohymenophorea</taxon>
        <taxon>Scuticociliatia</taxon>
        <taxon>Philasterida</taxon>
        <taxon>Pseudocohnilembidae</taxon>
        <taxon>Pseudocohnilembus</taxon>
    </lineage>
</organism>
<evidence type="ECO:0000256" key="3">
    <source>
        <dbReference type="ARBA" id="ARBA00022737"/>
    </source>
</evidence>
<feature type="domain" description="Protein kinase" evidence="10">
    <location>
        <begin position="29"/>
        <end position="283"/>
    </location>
</feature>
<comment type="caution">
    <text evidence="11">The sequence shown here is derived from an EMBL/GenBank/DDBJ whole genome shotgun (WGS) entry which is preliminary data.</text>
</comment>
<keyword evidence="4 7" id="KW-0547">Nucleotide-binding</keyword>
<dbReference type="FunFam" id="1.10.510.10:FF:001048">
    <property type="entry name" value="Serine/threonine-protein kinase PLK"/>
    <property type="match status" value="1"/>
</dbReference>
<dbReference type="SMART" id="SM00220">
    <property type="entry name" value="S_TKc"/>
    <property type="match status" value="1"/>
</dbReference>
<dbReference type="OrthoDB" id="408964at2759"/>
<feature type="binding site" evidence="7">
    <location>
        <position position="58"/>
    </location>
    <ligand>
        <name>ATP</name>
        <dbReference type="ChEBI" id="CHEBI:30616"/>
    </ligand>
</feature>
<dbReference type="Gene3D" id="1.10.510.10">
    <property type="entry name" value="Transferase(Phosphotransferase) domain 1"/>
    <property type="match status" value="1"/>
</dbReference>
<evidence type="ECO:0000256" key="9">
    <source>
        <dbReference type="SAM" id="MobiDB-lite"/>
    </source>
</evidence>
<feature type="region of interest" description="Disordered" evidence="9">
    <location>
        <begin position="326"/>
        <end position="369"/>
    </location>
</feature>
<dbReference type="InterPro" id="IPR008271">
    <property type="entry name" value="Ser/Thr_kinase_AS"/>
</dbReference>
<dbReference type="InterPro" id="IPR000719">
    <property type="entry name" value="Prot_kinase_dom"/>
</dbReference>
<comment type="similarity">
    <text evidence="8">Belongs to the protein kinase superfamily.</text>
</comment>
<dbReference type="SUPFAM" id="SSF56112">
    <property type="entry name" value="Protein kinase-like (PK-like)"/>
    <property type="match status" value="1"/>
</dbReference>
<dbReference type="InterPro" id="IPR017441">
    <property type="entry name" value="Protein_kinase_ATP_BS"/>
</dbReference>
<evidence type="ECO:0000313" key="11">
    <source>
        <dbReference type="EMBL" id="KRX07090.1"/>
    </source>
</evidence>
<name>A0A0V0QXY6_PSEPJ</name>
<evidence type="ECO:0000256" key="2">
    <source>
        <dbReference type="ARBA" id="ARBA00022679"/>
    </source>
</evidence>
<dbReference type="InterPro" id="IPR011009">
    <property type="entry name" value="Kinase-like_dom_sf"/>
</dbReference>
<keyword evidence="6 7" id="KW-0067">ATP-binding</keyword>
<dbReference type="OMA" id="RYYITQI"/>
<evidence type="ECO:0000313" key="12">
    <source>
        <dbReference type="Proteomes" id="UP000054937"/>
    </source>
</evidence>
<dbReference type="CDD" id="cd14099">
    <property type="entry name" value="STKc_PLK"/>
    <property type="match status" value="1"/>
</dbReference>
<dbReference type="PROSITE" id="PS00107">
    <property type="entry name" value="PROTEIN_KINASE_ATP"/>
    <property type="match status" value="1"/>
</dbReference>
<dbReference type="AlphaFoldDB" id="A0A0V0QXY6"/>
<dbReference type="FunFam" id="3.30.200.20:FF:000091">
    <property type="entry name" value="Serine/threonine-protein kinase PLK"/>
    <property type="match status" value="1"/>
</dbReference>
<evidence type="ECO:0000256" key="5">
    <source>
        <dbReference type="ARBA" id="ARBA00022777"/>
    </source>
</evidence>
<dbReference type="PANTHER" id="PTHR24345">
    <property type="entry name" value="SERINE/THREONINE-PROTEIN KINASE PLK"/>
    <property type="match status" value="1"/>
</dbReference>
<sequence length="369" mass="41774">MDSKVDPSKPIIIEEKIQQVRGEAKIFKYQKGKLLGKGGFAKCYEFIKLDTKKLMAAKIIPKSTLTKSRAKQKLISEIKIHKSLSHLHVVKFEHVFEDHDNVYILLELCTNQTLNELIKKRKRLIDLEVQCFIIQIISALIYLHENRVIHRDLKLGNLFINDKMEIKIGDFGLATRLDFDGEKRKTICGTPNYIAPEILKGKGHSYEVDIWSLGVIIYTMLIGKPPYETPEVKTTYEKIKQNIYTFPDSVPIADTARALITRILNLDPSKRPNLNEIANHPFLNTGGTIPRVLPQSILGIPPSQSYLKQFQPQGNTLRVNQLPQRLGETGMNETRGPQWGMSTGNNWSSSKMNGNRPGTQSKTGNSGVK</sequence>
<keyword evidence="5 11" id="KW-0418">Kinase</keyword>
<evidence type="ECO:0000256" key="6">
    <source>
        <dbReference type="ARBA" id="ARBA00022840"/>
    </source>
</evidence>
<dbReference type="PROSITE" id="PS00108">
    <property type="entry name" value="PROTEIN_KINASE_ST"/>
    <property type="match status" value="1"/>
</dbReference>
<dbReference type="GO" id="GO:0004674">
    <property type="term" value="F:protein serine/threonine kinase activity"/>
    <property type="evidence" value="ECO:0007669"/>
    <property type="project" value="UniProtKB-KW"/>
</dbReference>
<dbReference type="Proteomes" id="UP000054937">
    <property type="component" value="Unassembled WGS sequence"/>
</dbReference>
<dbReference type="EMBL" id="LDAU01000088">
    <property type="protein sequence ID" value="KRX07090.1"/>
    <property type="molecule type" value="Genomic_DNA"/>
</dbReference>
<dbReference type="PANTHER" id="PTHR24345:SF0">
    <property type="entry name" value="CELL CYCLE SERINE_THREONINE-PROTEIN KINASE CDC5_MSD2"/>
    <property type="match status" value="1"/>
</dbReference>
<keyword evidence="1 8" id="KW-0723">Serine/threonine-protein kinase</keyword>
<dbReference type="InParanoid" id="A0A0V0QXY6"/>
<gene>
    <name evidence="11" type="ORF">PPERSA_05254</name>
</gene>
<protein>
    <submittedName>
        <fullName evidence="11">Protein kinase-like domain</fullName>
    </submittedName>
</protein>
<dbReference type="Pfam" id="PF00069">
    <property type="entry name" value="Pkinase"/>
    <property type="match status" value="1"/>
</dbReference>
<dbReference type="Gene3D" id="3.30.200.20">
    <property type="entry name" value="Phosphorylase Kinase, domain 1"/>
    <property type="match status" value="1"/>
</dbReference>
<evidence type="ECO:0000259" key="10">
    <source>
        <dbReference type="PROSITE" id="PS50011"/>
    </source>
</evidence>
<keyword evidence="3" id="KW-0677">Repeat</keyword>
<evidence type="ECO:0000256" key="4">
    <source>
        <dbReference type="ARBA" id="ARBA00022741"/>
    </source>
</evidence>
<dbReference type="PROSITE" id="PS50011">
    <property type="entry name" value="PROTEIN_KINASE_DOM"/>
    <property type="match status" value="1"/>
</dbReference>
<dbReference type="GO" id="GO:0005634">
    <property type="term" value="C:nucleus"/>
    <property type="evidence" value="ECO:0007669"/>
    <property type="project" value="TreeGrafter"/>
</dbReference>